<evidence type="ECO:0000313" key="2">
    <source>
        <dbReference type="Proteomes" id="UP000051491"/>
    </source>
</evidence>
<dbReference type="PANTHER" id="PTHR34352:SF1">
    <property type="entry name" value="PROTEIN YHFA"/>
    <property type="match status" value="1"/>
</dbReference>
<dbReference type="InterPro" id="IPR003718">
    <property type="entry name" value="OsmC/Ohr_fam"/>
</dbReference>
<dbReference type="PANTHER" id="PTHR34352">
    <property type="entry name" value="PROTEIN YHFA"/>
    <property type="match status" value="1"/>
</dbReference>
<dbReference type="Gene3D" id="3.30.300.20">
    <property type="match status" value="1"/>
</dbReference>
<gene>
    <name evidence="1" type="ORF">IV43_GL001860</name>
</gene>
<sequence>MEGPDMSTDNGKQLVLEAKEGSFELPHDPENWTLKADRGYSPVQMIAAATACCGGYVYQEILENSHVPFEMQKAEVMYTRDEVENKAHPINKIEITFYLRVDKELQKKATSCLRLIGRNCPVMQTLDPKVAVTEKAVFVDQNEL</sequence>
<proteinExistence type="predicted"/>
<dbReference type="STRING" id="89059.LAC1533_1795"/>
<reference evidence="1 2" key="1">
    <citation type="journal article" date="2015" name="Genome Announc.">
        <title>Expanding the biotechnology potential of lactobacilli through comparative genomics of 213 strains and associated genera.</title>
        <authorList>
            <person name="Sun Z."/>
            <person name="Harris H.M."/>
            <person name="McCann A."/>
            <person name="Guo C."/>
            <person name="Argimon S."/>
            <person name="Zhang W."/>
            <person name="Yang X."/>
            <person name="Jeffery I.B."/>
            <person name="Cooney J.C."/>
            <person name="Kagawa T.F."/>
            <person name="Liu W."/>
            <person name="Song Y."/>
            <person name="Salvetti E."/>
            <person name="Wrobel A."/>
            <person name="Rasinkangas P."/>
            <person name="Parkhill J."/>
            <person name="Rea M.C."/>
            <person name="O'Sullivan O."/>
            <person name="Ritari J."/>
            <person name="Douillard F.P."/>
            <person name="Paul Ross R."/>
            <person name="Yang R."/>
            <person name="Briner A.E."/>
            <person name="Felis G.E."/>
            <person name="de Vos W.M."/>
            <person name="Barrangou R."/>
            <person name="Klaenhammer T.R."/>
            <person name="Caufield P.W."/>
            <person name="Cui Y."/>
            <person name="Zhang H."/>
            <person name="O'Toole P.W."/>
        </authorList>
    </citation>
    <scope>NUCLEOTIDE SEQUENCE [LARGE SCALE GENOMIC DNA]</scope>
    <source>
        <strain evidence="1 2">DSM 15353</strain>
    </source>
</reference>
<accession>A0A0R2K390</accession>
<dbReference type="InterPro" id="IPR036102">
    <property type="entry name" value="OsmC/Ohrsf"/>
</dbReference>
<dbReference type="PATRIC" id="fig|89059.3.peg.1979"/>
<evidence type="ECO:0000313" key="1">
    <source>
        <dbReference type="EMBL" id="KRN81564.1"/>
    </source>
</evidence>
<dbReference type="AlphaFoldDB" id="A0A0R2K390"/>
<dbReference type="Proteomes" id="UP000051491">
    <property type="component" value="Unassembled WGS sequence"/>
</dbReference>
<comment type="caution">
    <text evidence="1">The sequence shown here is derived from an EMBL/GenBank/DDBJ whole genome shotgun (WGS) entry which is preliminary data.</text>
</comment>
<name>A0A0R2K390_9LACO</name>
<dbReference type="Pfam" id="PF02566">
    <property type="entry name" value="OsmC"/>
    <property type="match status" value="1"/>
</dbReference>
<organism evidence="1 2">
    <name type="scientific">Ligilactobacillus acidipiscis</name>
    <dbReference type="NCBI Taxonomy" id="89059"/>
    <lineage>
        <taxon>Bacteria</taxon>
        <taxon>Bacillati</taxon>
        <taxon>Bacillota</taxon>
        <taxon>Bacilli</taxon>
        <taxon>Lactobacillales</taxon>
        <taxon>Lactobacillaceae</taxon>
        <taxon>Ligilactobacillus</taxon>
    </lineage>
</organism>
<protein>
    <submittedName>
        <fullName evidence="1">OsmC Ohr family protein</fullName>
    </submittedName>
</protein>
<dbReference type="EMBL" id="JQBK01000065">
    <property type="protein sequence ID" value="KRN81564.1"/>
    <property type="molecule type" value="Genomic_DNA"/>
</dbReference>
<dbReference type="InterPro" id="IPR015946">
    <property type="entry name" value="KH_dom-like_a/b"/>
</dbReference>
<dbReference type="SUPFAM" id="SSF82784">
    <property type="entry name" value="OsmC-like"/>
    <property type="match status" value="1"/>
</dbReference>